<name>A0A415EQ15_ENTCA</name>
<evidence type="ECO:0000259" key="2">
    <source>
        <dbReference type="PROSITE" id="PS50937"/>
    </source>
</evidence>
<dbReference type="Gene3D" id="1.10.1660.10">
    <property type="match status" value="1"/>
</dbReference>
<dbReference type="InterPro" id="IPR000551">
    <property type="entry name" value="MerR-type_HTH_dom"/>
</dbReference>
<feature type="domain" description="HTH merR-type" evidence="2">
    <location>
        <begin position="4"/>
        <end position="73"/>
    </location>
</feature>
<accession>A0A415EQ15</accession>
<dbReference type="InterPro" id="IPR009061">
    <property type="entry name" value="DNA-bd_dom_put_sf"/>
</dbReference>
<dbReference type="CDD" id="cd01109">
    <property type="entry name" value="HTH_YyaN"/>
    <property type="match status" value="1"/>
</dbReference>
<dbReference type="PROSITE" id="PS50937">
    <property type="entry name" value="HTH_MERR_2"/>
    <property type="match status" value="1"/>
</dbReference>
<dbReference type="GO" id="GO:0003677">
    <property type="term" value="F:DNA binding"/>
    <property type="evidence" value="ECO:0007669"/>
    <property type="project" value="UniProtKB-KW"/>
</dbReference>
<gene>
    <name evidence="3" type="ORF">DW084_13385</name>
</gene>
<dbReference type="InterPro" id="IPR047057">
    <property type="entry name" value="MerR_fam"/>
</dbReference>
<dbReference type="PANTHER" id="PTHR30204">
    <property type="entry name" value="REDOX-CYCLING DRUG-SENSING TRANSCRIPTIONAL ACTIVATOR SOXR"/>
    <property type="match status" value="1"/>
</dbReference>
<dbReference type="EMBL" id="QRMZ01000019">
    <property type="protein sequence ID" value="RHK05431.1"/>
    <property type="molecule type" value="Genomic_DNA"/>
</dbReference>
<dbReference type="Proteomes" id="UP000286288">
    <property type="component" value="Unassembled WGS sequence"/>
</dbReference>
<evidence type="ECO:0000313" key="4">
    <source>
        <dbReference type="Proteomes" id="UP000286288"/>
    </source>
</evidence>
<keyword evidence="1" id="KW-0238">DNA-binding</keyword>
<evidence type="ECO:0000313" key="3">
    <source>
        <dbReference type="EMBL" id="RHK05431.1"/>
    </source>
</evidence>
<dbReference type="AlphaFoldDB" id="A0A415EQ15"/>
<dbReference type="GO" id="GO:0003700">
    <property type="term" value="F:DNA-binding transcription factor activity"/>
    <property type="evidence" value="ECO:0007669"/>
    <property type="project" value="InterPro"/>
</dbReference>
<dbReference type="SMART" id="SM00422">
    <property type="entry name" value="HTH_MERR"/>
    <property type="match status" value="1"/>
</dbReference>
<evidence type="ECO:0000256" key="1">
    <source>
        <dbReference type="ARBA" id="ARBA00023125"/>
    </source>
</evidence>
<comment type="caution">
    <text evidence="3">The sequence shown here is derived from an EMBL/GenBank/DDBJ whole genome shotgun (WGS) entry which is preliminary data.</text>
</comment>
<reference evidence="3 4" key="1">
    <citation type="submission" date="2018-08" db="EMBL/GenBank/DDBJ databases">
        <title>A genome reference for cultivated species of the human gut microbiota.</title>
        <authorList>
            <person name="Zou Y."/>
            <person name="Xue W."/>
            <person name="Luo G."/>
        </authorList>
    </citation>
    <scope>NUCLEOTIDE SEQUENCE [LARGE SCALE GENOMIC DNA]</scope>
    <source>
        <strain evidence="3 4">AF48-16</strain>
    </source>
</reference>
<organism evidence="3 4">
    <name type="scientific">Enterococcus casseliflavus</name>
    <name type="common">Enterococcus flavescens</name>
    <dbReference type="NCBI Taxonomy" id="37734"/>
    <lineage>
        <taxon>Bacteria</taxon>
        <taxon>Bacillati</taxon>
        <taxon>Bacillota</taxon>
        <taxon>Bacilli</taxon>
        <taxon>Lactobacillales</taxon>
        <taxon>Enterococcaceae</taxon>
        <taxon>Enterococcus</taxon>
    </lineage>
</organism>
<dbReference type="PANTHER" id="PTHR30204:SF82">
    <property type="entry name" value="TRANSCRIPTIONAL REGULATOR, MERR FAMILY"/>
    <property type="match status" value="1"/>
</dbReference>
<dbReference type="SUPFAM" id="SSF46955">
    <property type="entry name" value="Putative DNA-binding domain"/>
    <property type="match status" value="1"/>
</dbReference>
<sequence length="145" mass="16710">MQVSYSIGEVSKTTNIPISTLRYYDREGMFPNMARSNGGIRVFSEKEVATIKVIDCLKNTGMPIKDIKNFLDWGEEGDASLQKRQQLFHERLEEVTKQMAALQETMNTIKYKCWYYDTAMKAGTEAVVKELPLEEIPEEVRAYKL</sequence>
<proteinExistence type="predicted"/>
<dbReference type="Pfam" id="PF13411">
    <property type="entry name" value="MerR_1"/>
    <property type="match status" value="1"/>
</dbReference>
<protein>
    <submittedName>
        <fullName evidence="3">MerR family transcriptional regulator</fullName>
    </submittedName>
</protein>